<dbReference type="Proteomes" id="UP000234641">
    <property type="component" value="Unassembled WGS sequence"/>
</dbReference>
<name>A0A2H1K2E2_BRELN</name>
<evidence type="ECO:0000259" key="1">
    <source>
        <dbReference type="Pfam" id="PF08759"/>
    </source>
</evidence>
<gene>
    <name evidence="2" type="ORF">BLIN9172_02741</name>
</gene>
<dbReference type="Pfam" id="PF08759">
    <property type="entry name" value="GT-D"/>
    <property type="match status" value="1"/>
</dbReference>
<dbReference type="RefSeq" id="WP_101555549.1">
    <property type="nucleotide sequence ID" value="NZ_FXYY01000020.1"/>
</dbReference>
<accession>A0A2H1K2E2</accession>
<evidence type="ECO:0000313" key="2">
    <source>
        <dbReference type="EMBL" id="SMX93866.1"/>
    </source>
</evidence>
<evidence type="ECO:0000313" key="3">
    <source>
        <dbReference type="Proteomes" id="UP000234641"/>
    </source>
</evidence>
<dbReference type="EMBL" id="FXYY01000020">
    <property type="protein sequence ID" value="SMX93866.1"/>
    <property type="molecule type" value="Genomic_DNA"/>
</dbReference>
<sequence length="304" mass="34336">MRPNGGEKLKQQLKIALGRDLLNKAVNDLTKIREFLTVIAKDRHHITDVQLTRAERLNLDTLRLVAIEPIYAELESYSSSHFLGYEETMRRLATQKVSFARFGDGEFKVMLRPDGNHVFQDIVPEIQLELEQVLTHGSSSTTLVGMPTVIKDPFWSNVWANYYPQLKKLYPDEAKYGCTHVTRPIYFRRWKQSAVDAWRKVWDGMDACVVTGSQSRFDLIPELFDTLNSAKFVYGANRNAYFDIDELENAALTANSDVVLISMGPTGTVLANRLAAKGQLALDIGHIAASYKNAFHDAARPEAQ</sequence>
<dbReference type="InterPro" id="IPR014869">
    <property type="entry name" value="GT-D"/>
</dbReference>
<feature type="domain" description="Glycosyltransferase GT-D fold" evidence="1">
    <location>
        <begin position="99"/>
        <end position="293"/>
    </location>
</feature>
<reference evidence="2 3" key="1">
    <citation type="submission" date="2017-03" db="EMBL/GenBank/DDBJ databases">
        <authorList>
            <person name="Afonso C.L."/>
            <person name="Miller P.J."/>
            <person name="Scott M.A."/>
            <person name="Spackman E."/>
            <person name="Goraichik I."/>
            <person name="Dimitrov K.M."/>
            <person name="Suarez D.L."/>
            <person name="Swayne D.E."/>
        </authorList>
    </citation>
    <scope>NUCLEOTIDE SEQUENCE [LARGE SCALE GENOMIC DNA]</scope>
    <source>
        <strain evidence="2 3">ATCC 9172</strain>
    </source>
</reference>
<organism evidence="2 3">
    <name type="scientific">Brevibacterium linens ATCC 9172</name>
    <dbReference type="NCBI Taxonomy" id="1255617"/>
    <lineage>
        <taxon>Bacteria</taxon>
        <taxon>Bacillati</taxon>
        <taxon>Actinomycetota</taxon>
        <taxon>Actinomycetes</taxon>
        <taxon>Micrococcales</taxon>
        <taxon>Brevibacteriaceae</taxon>
        <taxon>Brevibacterium</taxon>
    </lineage>
</organism>
<dbReference type="AlphaFoldDB" id="A0A2H1K2E2"/>
<proteinExistence type="predicted"/>
<protein>
    <recommendedName>
        <fullName evidence="1">Glycosyltransferase GT-D fold domain-containing protein</fullName>
    </recommendedName>
</protein>